<dbReference type="Proteomes" id="UP000778970">
    <property type="component" value="Unassembled WGS sequence"/>
</dbReference>
<dbReference type="InterPro" id="IPR029024">
    <property type="entry name" value="TerB-like"/>
</dbReference>
<dbReference type="AlphaFoldDB" id="A0A934QLR8"/>
<dbReference type="Gene3D" id="1.10.3680.10">
    <property type="entry name" value="TerB-like"/>
    <property type="match status" value="1"/>
</dbReference>
<comment type="caution">
    <text evidence="2">The sequence shown here is derived from an EMBL/GenBank/DDBJ whole genome shotgun (WGS) entry which is preliminary data.</text>
</comment>
<evidence type="ECO:0000313" key="2">
    <source>
        <dbReference type="EMBL" id="MBK1699201.1"/>
    </source>
</evidence>
<dbReference type="EMBL" id="NRRE01000035">
    <property type="protein sequence ID" value="MBK1699201.1"/>
    <property type="molecule type" value="Genomic_DNA"/>
</dbReference>
<sequence length="134" mass="14943">MIDHHAALIYTMVLVSAADREMSDDELEHIGNVVSHWPVFHDFDRDKLSTYAQDCAELLRGENGLDTAIETIRAALPHKLIETAYALACDIAAADGFASQEELRLLEMLRHELAVGRLEAAAIERATRARQMTL</sequence>
<gene>
    <name evidence="2" type="ORF">CKO21_18300</name>
</gene>
<feature type="domain" description="Co-chaperone DjlA N-terminal" evidence="1">
    <location>
        <begin position="6"/>
        <end position="122"/>
    </location>
</feature>
<reference evidence="2" key="1">
    <citation type="submission" date="2017-08" db="EMBL/GenBank/DDBJ databases">
        <authorList>
            <person name="Imhoff J.F."/>
            <person name="Rahn T."/>
            <person name="Kuenzel S."/>
            <person name="Neulinger S.C."/>
        </authorList>
    </citation>
    <scope>NUCLEOTIDE SEQUENCE</scope>
    <source>
        <strain evidence="2">DSM 9154</strain>
    </source>
</reference>
<accession>A0A934QLR8</accession>
<dbReference type="SUPFAM" id="SSF158682">
    <property type="entry name" value="TerB-like"/>
    <property type="match status" value="1"/>
</dbReference>
<dbReference type="Pfam" id="PF05099">
    <property type="entry name" value="TerB"/>
    <property type="match status" value="1"/>
</dbReference>
<reference evidence="2" key="2">
    <citation type="journal article" date="2020" name="Microorganisms">
        <title>Osmotic Adaptation and Compatible Solute Biosynthesis of Phototrophic Bacteria as Revealed from Genome Analyses.</title>
        <authorList>
            <person name="Imhoff J.F."/>
            <person name="Rahn T."/>
            <person name="Kunzel S."/>
            <person name="Keller A."/>
            <person name="Neulinger S.C."/>
        </authorList>
    </citation>
    <scope>NUCLEOTIDE SEQUENCE</scope>
    <source>
        <strain evidence="2">DSM 9154</strain>
    </source>
</reference>
<proteinExistence type="predicted"/>
<dbReference type="CDD" id="cd07176">
    <property type="entry name" value="terB"/>
    <property type="match status" value="1"/>
</dbReference>
<protein>
    <recommendedName>
        <fullName evidence="1">Co-chaperone DjlA N-terminal domain-containing protein</fullName>
    </recommendedName>
</protein>
<name>A0A934QLR8_9PROT</name>
<evidence type="ECO:0000259" key="1">
    <source>
        <dbReference type="Pfam" id="PF05099"/>
    </source>
</evidence>
<evidence type="ECO:0000313" key="3">
    <source>
        <dbReference type="Proteomes" id="UP000778970"/>
    </source>
</evidence>
<keyword evidence="3" id="KW-1185">Reference proteome</keyword>
<dbReference type="InterPro" id="IPR007791">
    <property type="entry name" value="DjlA_N"/>
</dbReference>
<dbReference type="RefSeq" id="WP_027289723.1">
    <property type="nucleotide sequence ID" value="NZ_NRRE01000035.1"/>
</dbReference>
<organism evidence="2 3">
    <name type="scientific">Rhodovibrio salinarum</name>
    <dbReference type="NCBI Taxonomy" id="1087"/>
    <lineage>
        <taxon>Bacteria</taxon>
        <taxon>Pseudomonadati</taxon>
        <taxon>Pseudomonadota</taxon>
        <taxon>Alphaproteobacteria</taxon>
        <taxon>Rhodospirillales</taxon>
        <taxon>Rhodovibrionaceae</taxon>
        <taxon>Rhodovibrio</taxon>
    </lineage>
</organism>